<evidence type="ECO:0000313" key="3">
    <source>
        <dbReference type="EMBL" id="OGM88476.1"/>
    </source>
</evidence>
<keyword evidence="1" id="KW-1133">Transmembrane helix</keyword>
<dbReference type="Proteomes" id="UP000177596">
    <property type="component" value="Unassembled WGS sequence"/>
</dbReference>
<dbReference type="Gene3D" id="3.10.620.30">
    <property type="match status" value="1"/>
</dbReference>
<evidence type="ECO:0000256" key="1">
    <source>
        <dbReference type="SAM" id="Phobius"/>
    </source>
</evidence>
<dbReference type="Pfam" id="PF01841">
    <property type="entry name" value="Transglut_core"/>
    <property type="match status" value="1"/>
</dbReference>
<comment type="caution">
    <text evidence="3">The sequence shown here is derived from an EMBL/GenBank/DDBJ whole genome shotgun (WGS) entry which is preliminary data.</text>
</comment>
<reference evidence="3 4" key="1">
    <citation type="journal article" date="2016" name="Nat. Commun.">
        <title>Thousands of microbial genomes shed light on interconnected biogeochemical processes in an aquifer system.</title>
        <authorList>
            <person name="Anantharaman K."/>
            <person name="Brown C.T."/>
            <person name="Hug L.A."/>
            <person name="Sharon I."/>
            <person name="Castelle C.J."/>
            <person name="Probst A.J."/>
            <person name="Thomas B.C."/>
            <person name="Singh A."/>
            <person name="Wilkins M.J."/>
            <person name="Karaoz U."/>
            <person name="Brodie E.L."/>
            <person name="Williams K.H."/>
            <person name="Hubbard S.S."/>
            <person name="Banfield J.F."/>
        </authorList>
    </citation>
    <scope>NUCLEOTIDE SEQUENCE [LARGE SCALE GENOMIC DNA]</scope>
</reference>
<evidence type="ECO:0000313" key="4">
    <source>
        <dbReference type="Proteomes" id="UP000177596"/>
    </source>
</evidence>
<gene>
    <name evidence="3" type="ORF">A2573_01400</name>
</gene>
<sequence length="634" mass="70709">MKLVRLFIIFLLSIIFFAFVSPRVKAENEFSVDATVTYDVQDSGKTVVSHSLVLENNFSTLYATNYSLGLENIDAQNIKVADSGGKPIPFDVQNNGSSTKITVNFPDAVVGKNSQRRFSISYDNGSFAVRTGEIWEVSIPRLGEQTSFRSYQILLKIPSSFGLEAYISPQPKDSQITDKGYAYSFNRSDIIQTGISAGFGQFQIFSYSLSYHLENPLGKSAKVQIAIPPDTAFQKVYIQKLDPKPANVIIGPDGNWLAEYVLTPRQRVDVSVSGSVQIFASFRTFPKPTDRELSDNLRETEFWQVNDPQIKSLAAELKTPRAIYEYVASLLKYDFDRVKPNVQRMGALSALQNPSQAICMEFTDLFIAIARAAGIPAREINGYAYTENPELQPLSLVADVLHAWPEYYDKDKGVWIPIDPTWASTSGGINYFDKLDLRHFAFVIHGESSITPYPPGSYKLGSNPQKDVYVSFGKLPEERISNLHISFAPVRVLPFLNSIYSVRIENPGPQAMHDVYSTTYFDNKEVNRNYIEVIPPYSNYKIDVTVPFSVLGKGSPDIVEVKAGGSSISIETNKTQVITYSLLTISALLILVMTAVLIKLRKVTFGRLFATIASTSQKISGKFFKKTPENKTNP</sequence>
<feature type="domain" description="Transglutaminase-like" evidence="2">
    <location>
        <begin position="351"/>
        <end position="422"/>
    </location>
</feature>
<evidence type="ECO:0000259" key="2">
    <source>
        <dbReference type="SMART" id="SM00460"/>
    </source>
</evidence>
<accession>A0A1F8DJA4</accession>
<keyword evidence="1" id="KW-0812">Transmembrane</keyword>
<feature type="transmembrane region" description="Helical" evidence="1">
    <location>
        <begin position="577"/>
        <end position="598"/>
    </location>
</feature>
<proteinExistence type="predicted"/>
<dbReference type="PANTHER" id="PTHR33490">
    <property type="entry name" value="BLR5614 PROTEIN-RELATED"/>
    <property type="match status" value="1"/>
</dbReference>
<dbReference type="SUPFAM" id="SSF54001">
    <property type="entry name" value="Cysteine proteinases"/>
    <property type="match status" value="1"/>
</dbReference>
<name>A0A1F8DJA4_9BACT</name>
<organism evidence="3 4">
    <name type="scientific">Candidatus Woesebacteria bacterium RIFOXYD1_FULL_43_18</name>
    <dbReference type="NCBI Taxonomy" id="1802551"/>
    <lineage>
        <taxon>Bacteria</taxon>
        <taxon>Candidatus Woeseibacteriota</taxon>
    </lineage>
</organism>
<dbReference type="InterPro" id="IPR038765">
    <property type="entry name" value="Papain-like_cys_pep_sf"/>
</dbReference>
<dbReference type="AlphaFoldDB" id="A0A1F8DJA4"/>
<keyword evidence="1" id="KW-0472">Membrane</keyword>
<protein>
    <recommendedName>
        <fullName evidence="2">Transglutaminase-like domain-containing protein</fullName>
    </recommendedName>
</protein>
<dbReference type="InterPro" id="IPR002931">
    <property type="entry name" value="Transglutaminase-like"/>
</dbReference>
<dbReference type="SMART" id="SM00460">
    <property type="entry name" value="TGc"/>
    <property type="match status" value="1"/>
</dbReference>
<dbReference type="EMBL" id="MGIL01000009">
    <property type="protein sequence ID" value="OGM88476.1"/>
    <property type="molecule type" value="Genomic_DNA"/>
</dbReference>